<evidence type="ECO:0000313" key="8">
    <source>
        <dbReference type="Proteomes" id="UP000199700"/>
    </source>
</evidence>
<dbReference type="PANTHER" id="PTHR43884">
    <property type="entry name" value="ACYL-COA DEHYDROGENASE"/>
    <property type="match status" value="1"/>
</dbReference>
<evidence type="ECO:0000256" key="2">
    <source>
        <dbReference type="ARBA" id="ARBA00009347"/>
    </source>
</evidence>
<proteinExistence type="inferred from homology"/>
<reference evidence="7" key="1">
    <citation type="submission" date="2016-10" db="EMBL/GenBank/DDBJ databases">
        <authorList>
            <person name="Varghese N."/>
            <person name="Submissions S."/>
        </authorList>
    </citation>
    <scope>NUCLEOTIDE SEQUENCE [LARGE SCALE GENOMIC DNA]</scope>
    <source>
        <strain evidence="7">DSM 22082</strain>
    </source>
</reference>
<accession>A0A1H1SM85</accession>
<dbReference type="OrthoDB" id="7328575at2"/>
<comment type="similarity">
    <text evidence="2">Belongs to the acyl-CoA dehydrogenase family.</text>
</comment>
<evidence type="ECO:0000313" key="7">
    <source>
        <dbReference type="EMBL" id="SDS49095.1"/>
    </source>
</evidence>
<dbReference type="InterPro" id="IPR009075">
    <property type="entry name" value="AcylCo_DH/oxidase_C"/>
</dbReference>
<keyword evidence="4" id="KW-0274">FAD</keyword>
<dbReference type="InterPro" id="IPR009100">
    <property type="entry name" value="AcylCoA_DH/oxidase_NM_dom_sf"/>
</dbReference>
<dbReference type="Proteomes" id="UP000199700">
    <property type="component" value="Chromosome"/>
</dbReference>
<keyword evidence="8" id="KW-1185">Reference proteome</keyword>
<dbReference type="InterPro" id="IPR036250">
    <property type="entry name" value="AcylCo_DH-like_C"/>
</dbReference>
<evidence type="ECO:0000256" key="3">
    <source>
        <dbReference type="ARBA" id="ARBA00022630"/>
    </source>
</evidence>
<evidence type="ECO:0000256" key="4">
    <source>
        <dbReference type="ARBA" id="ARBA00022827"/>
    </source>
</evidence>
<dbReference type="RefSeq" id="WP_092105477.1">
    <property type="nucleotide sequence ID" value="NZ_LT629739.1"/>
</dbReference>
<name>A0A1H1SM85_BRESA</name>
<dbReference type="AlphaFoldDB" id="A0A1H1SM85"/>
<evidence type="ECO:0000259" key="6">
    <source>
        <dbReference type="Pfam" id="PF00441"/>
    </source>
</evidence>
<dbReference type="PRINTS" id="PR00833">
    <property type="entry name" value="POAALLERGEN"/>
</dbReference>
<gene>
    <name evidence="7" type="ORF">SAMN04489751_2138</name>
</gene>
<keyword evidence="3" id="KW-0285">Flavoprotein</keyword>
<dbReference type="STRING" id="629680.SAMN04489751_2138"/>
<dbReference type="Gene3D" id="1.10.540.10">
    <property type="entry name" value="Acyl-CoA dehydrogenase/oxidase, N-terminal domain"/>
    <property type="match status" value="1"/>
</dbReference>
<dbReference type="GO" id="GO:0003995">
    <property type="term" value="F:acyl-CoA dehydrogenase activity"/>
    <property type="evidence" value="ECO:0007669"/>
    <property type="project" value="TreeGrafter"/>
</dbReference>
<dbReference type="Pfam" id="PF00441">
    <property type="entry name" value="Acyl-CoA_dh_1"/>
    <property type="match status" value="1"/>
</dbReference>
<dbReference type="GO" id="GO:0050660">
    <property type="term" value="F:flavin adenine dinucleotide binding"/>
    <property type="evidence" value="ECO:0007669"/>
    <property type="project" value="InterPro"/>
</dbReference>
<dbReference type="SUPFAM" id="SSF47203">
    <property type="entry name" value="Acyl-CoA dehydrogenase C-terminal domain-like"/>
    <property type="match status" value="1"/>
</dbReference>
<dbReference type="PANTHER" id="PTHR43884:SF20">
    <property type="entry name" value="ACYL-COA DEHYDROGENASE FADE28"/>
    <property type="match status" value="1"/>
</dbReference>
<dbReference type="SUPFAM" id="SSF56645">
    <property type="entry name" value="Acyl-CoA dehydrogenase NM domain-like"/>
    <property type="match status" value="1"/>
</dbReference>
<dbReference type="EMBL" id="LT629739">
    <property type="protein sequence ID" value="SDS49095.1"/>
    <property type="molecule type" value="Genomic_DNA"/>
</dbReference>
<feature type="domain" description="Acyl-CoA dehydrogenase/oxidase C-terminal" evidence="6">
    <location>
        <begin position="222"/>
        <end position="352"/>
    </location>
</feature>
<dbReference type="InterPro" id="IPR037069">
    <property type="entry name" value="AcylCoA_DH/ox_N_sf"/>
</dbReference>
<evidence type="ECO:0000256" key="5">
    <source>
        <dbReference type="ARBA" id="ARBA00023002"/>
    </source>
</evidence>
<evidence type="ECO:0000256" key="1">
    <source>
        <dbReference type="ARBA" id="ARBA00001974"/>
    </source>
</evidence>
<dbReference type="Gene3D" id="1.20.140.10">
    <property type="entry name" value="Butyryl-CoA Dehydrogenase, subunit A, domain 3"/>
    <property type="match status" value="1"/>
</dbReference>
<organism evidence="7 8">
    <name type="scientific">Brevibacterium sandarakinum</name>
    <dbReference type="NCBI Taxonomy" id="629680"/>
    <lineage>
        <taxon>Bacteria</taxon>
        <taxon>Bacillati</taxon>
        <taxon>Actinomycetota</taxon>
        <taxon>Actinomycetes</taxon>
        <taxon>Micrococcales</taxon>
        <taxon>Brevibacteriaceae</taxon>
        <taxon>Brevibacterium</taxon>
    </lineage>
</organism>
<sequence length="361" mass="37692">MEWSFSEDQDDYAEALGDWLDDKADVESVRSWFESRDVGGFEGELAEAWGGVGISETAGGQGGGIVELALTAEALGRHAAPSGRWLATALAVPALSGNEQVAGEFLLSSGLALAVDSSHRPAATVGAPEAQSPSVDADGRVTGTVPRVLAGGSATHLVVPAVKDGTLVLRLVEVEGSAVTVRPRKLLDRSREVADIAFREAPSAELAVDADAVIQRADELAAVLVSADALGSTERMLEMSVEYSLIRHQFGVPIGSFQAVKHAAASMKVDVEAARSVIYYAAAAVESGQSKSLLYSATTKAQVGAGAARAADSALTIHGAIGYTWEHDLHLFYKRARLDAVLLGGADEWNRTLADALELDG</sequence>
<keyword evidence="5" id="KW-0560">Oxidoreductase</keyword>
<comment type="cofactor">
    <cofactor evidence="1">
        <name>FAD</name>
        <dbReference type="ChEBI" id="CHEBI:57692"/>
    </cofactor>
</comment>
<protein>
    <submittedName>
        <fullName evidence="7">Acyl-CoA dehydrogenase</fullName>
    </submittedName>
</protein>